<evidence type="ECO:0000313" key="4">
    <source>
        <dbReference type="EMBL" id="KAF4365998.1"/>
    </source>
</evidence>
<dbReference type="Proteomes" id="UP000583929">
    <property type="component" value="Unassembled WGS sequence"/>
</dbReference>
<dbReference type="Gene3D" id="1.10.10.60">
    <property type="entry name" value="Homeodomain-like"/>
    <property type="match status" value="1"/>
</dbReference>
<feature type="region of interest" description="Disordered" evidence="2">
    <location>
        <begin position="353"/>
        <end position="402"/>
    </location>
</feature>
<dbReference type="InterPro" id="IPR044822">
    <property type="entry name" value="Myb_DNA-bind_4"/>
</dbReference>
<reference evidence="4 5" key="1">
    <citation type="journal article" date="2020" name="bioRxiv">
        <title>Sequence and annotation of 42 cannabis genomes reveals extensive copy number variation in cannabinoid synthesis and pathogen resistance genes.</title>
        <authorList>
            <person name="Mckernan K.J."/>
            <person name="Helbert Y."/>
            <person name="Kane L.T."/>
            <person name="Ebling H."/>
            <person name="Zhang L."/>
            <person name="Liu B."/>
            <person name="Eaton Z."/>
            <person name="Mclaughlin S."/>
            <person name="Kingan S."/>
            <person name="Baybayan P."/>
            <person name="Concepcion G."/>
            <person name="Jordan M."/>
            <person name="Riva A."/>
            <person name="Barbazuk W."/>
            <person name="Harkins T."/>
        </authorList>
    </citation>
    <scope>NUCLEOTIDE SEQUENCE [LARGE SCALE GENOMIC DNA]</scope>
    <source>
        <strain evidence="5">cv. Jamaican Lion 4</strain>
        <tissue evidence="4">Leaf</tissue>
    </source>
</reference>
<feature type="compositionally biased region" description="Basic and acidic residues" evidence="2">
    <location>
        <begin position="377"/>
        <end position="402"/>
    </location>
</feature>
<comment type="caution">
    <text evidence="4">The sequence shown here is derived from an EMBL/GenBank/DDBJ whole genome shotgun (WGS) entry which is preliminary data.</text>
</comment>
<dbReference type="PANTHER" id="PTHR46327">
    <property type="entry name" value="F16F4.11 PROTEIN-RELATED"/>
    <property type="match status" value="1"/>
</dbReference>
<sequence>MFIMAKEDLRVYNSMTQLKEIFDPAQKGVSSNNFLFRTTPVTVPELVKPWSDTLIFVETSSFPITEIRVCRTVFGFGIECPMMDNSGLGGGFLSGPNGGLLDLESSIHRHQTSQLGHSTLAHPHHMNIIGGIESEHHPITLMEVKGSTSKGISVFGKGKAVAPMTSSHSYNMSEEDEPSYMEDGSGENYDGAKGKKGSPWQRMKWTDHVVKLLIAVVACVGDDGMIAGGDGPKRKSGILQKKGKWKTVSKIMIKKGCHVSPQQCEDKFNDLNKRYKRLNDILGRGTSCRVVENPALMDSMPQLSAKAKDDVKKILSSKHLFYKEMCAYHNGQMIPDCHDIDLQGCSLPLRCSKDSNPSEEDAEENHDSEEDDLDNDDDHHNDNDEERMRHFGDRKRMNDDDGHFWTSPQETFEGEMMGFFQDPTKSLWERKEWVEKQKLHLQEQRINFQAQALELEKQRFRWLRYCSKKDRELERLRLENERMRLENERKVLQLKQKELELDLRRPEASLEHSPLGIDMVPGRDQIDLGRHQ</sequence>
<evidence type="ECO:0000256" key="2">
    <source>
        <dbReference type="SAM" id="MobiDB-lite"/>
    </source>
</evidence>
<organism evidence="4 5">
    <name type="scientific">Cannabis sativa</name>
    <name type="common">Hemp</name>
    <name type="synonym">Marijuana</name>
    <dbReference type="NCBI Taxonomy" id="3483"/>
    <lineage>
        <taxon>Eukaryota</taxon>
        <taxon>Viridiplantae</taxon>
        <taxon>Streptophyta</taxon>
        <taxon>Embryophyta</taxon>
        <taxon>Tracheophyta</taxon>
        <taxon>Spermatophyta</taxon>
        <taxon>Magnoliopsida</taxon>
        <taxon>eudicotyledons</taxon>
        <taxon>Gunneridae</taxon>
        <taxon>Pentapetalae</taxon>
        <taxon>rosids</taxon>
        <taxon>fabids</taxon>
        <taxon>Rosales</taxon>
        <taxon>Cannabaceae</taxon>
        <taxon>Cannabis</taxon>
    </lineage>
</organism>
<dbReference type="AlphaFoldDB" id="A0A7J6F5Y9"/>
<evidence type="ECO:0000313" key="5">
    <source>
        <dbReference type="Proteomes" id="UP000583929"/>
    </source>
</evidence>
<protein>
    <recommendedName>
        <fullName evidence="3">Myb/SANT-like DNA-binding domain-containing protein</fullName>
    </recommendedName>
</protein>
<feature type="domain" description="Myb/SANT-like DNA-binding" evidence="3">
    <location>
        <begin position="202"/>
        <end position="292"/>
    </location>
</feature>
<dbReference type="PANTHER" id="PTHR46327:SF9">
    <property type="entry name" value="MYB_SANT-LIKE DNA-BINDING DOMAIN-CONTAINING PROTEIN"/>
    <property type="match status" value="1"/>
</dbReference>
<accession>A0A7J6F5Y9</accession>
<name>A0A7J6F5Y9_CANSA</name>
<feature type="region of interest" description="Disordered" evidence="2">
    <location>
        <begin position="512"/>
        <end position="532"/>
    </location>
</feature>
<proteinExistence type="predicted"/>
<evidence type="ECO:0000256" key="1">
    <source>
        <dbReference type="SAM" id="Coils"/>
    </source>
</evidence>
<feature type="region of interest" description="Disordered" evidence="2">
    <location>
        <begin position="169"/>
        <end position="198"/>
    </location>
</feature>
<feature type="coiled-coil region" evidence="1">
    <location>
        <begin position="438"/>
        <end position="502"/>
    </location>
</feature>
<dbReference type="EMBL" id="JAATIQ010000266">
    <property type="protein sequence ID" value="KAF4365998.1"/>
    <property type="molecule type" value="Genomic_DNA"/>
</dbReference>
<feature type="compositionally biased region" description="Acidic residues" evidence="2">
    <location>
        <begin position="357"/>
        <end position="376"/>
    </location>
</feature>
<dbReference type="Pfam" id="PF13837">
    <property type="entry name" value="Myb_DNA-bind_4"/>
    <property type="match status" value="1"/>
</dbReference>
<keyword evidence="1" id="KW-0175">Coiled coil</keyword>
<gene>
    <name evidence="4" type="ORF">G4B88_031367</name>
</gene>
<evidence type="ECO:0000259" key="3">
    <source>
        <dbReference type="Pfam" id="PF13837"/>
    </source>
</evidence>
<keyword evidence="5" id="KW-1185">Reference proteome</keyword>